<dbReference type="WBParaSite" id="HPBE_0002052501-mRNA-1">
    <property type="protein sequence ID" value="HPBE_0002052501-mRNA-1"/>
    <property type="gene ID" value="HPBE_0002052501"/>
</dbReference>
<dbReference type="OrthoDB" id="5849210at2759"/>
<evidence type="ECO:0000313" key="1">
    <source>
        <dbReference type="EMBL" id="VDP20465.1"/>
    </source>
</evidence>
<dbReference type="Proteomes" id="UP000050761">
    <property type="component" value="Unassembled WGS sequence"/>
</dbReference>
<accession>A0A3P8CP66</accession>
<dbReference type="EMBL" id="UZAH01032216">
    <property type="protein sequence ID" value="VDP20465.1"/>
    <property type="molecule type" value="Genomic_DNA"/>
</dbReference>
<dbReference type="AlphaFoldDB" id="A0A183GE09"/>
<protein>
    <submittedName>
        <fullName evidence="3">Reverse transcriptase domain-containing protein</fullName>
    </submittedName>
</protein>
<evidence type="ECO:0000313" key="3">
    <source>
        <dbReference type="WBParaSite" id="HPBE_0002052501-mRNA-1"/>
    </source>
</evidence>
<reference evidence="3" key="2">
    <citation type="submission" date="2019-09" db="UniProtKB">
        <authorList>
            <consortium name="WormBaseParasite"/>
        </authorList>
    </citation>
    <scope>IDENTIFICATION</scope>
</reference>
<proteinExistence type="predicted"/>
<keyword evidence="2" id="KW-1185">Reference proteome</keyword>
<reference evidence="1 2" key="1">
    <citation type="submission" date="2018-11" db="EMBL/GenBank/DDBJ databases">
        <authorList>
            <consortium name="Pathogen Informatics"/>
        </authorList>
    </citation>
    <scope>NUCLEOTIDE SEQUENCE [LARGE SCALE GENOMIC DNA]</scope>
</reference>
<evidence type="ECO:0000313" key="2">
    <source>
        <dbReference type="Proteomes" id="UP000050761"/>
    </source>
</evidence>
<gene>
    <name evidence="1" type="ORF">HPBE_LOCUS20524</name>
</gene>
<organism evidence="2 3">
    <name type="scientific">Heligmosomoides polygyrus</name>
    <name type="common">Parasitic roundworm</name>
    <dbReference type="NCBI Taxonomy" id="6339"/>
    <lineage>
        <taxon>Eukaryota</taxon>
        <taxon>Metazoa</taxon>
        <taxon>Ecdysozoa</taxon>
        <taxon>Nematoda</taxon>
        <taxon>Chromadorea</taxon>
        <taxon>Rhabditida</taxon>
        <taxon>Rhabditina</taxon>
        <taxon>Rhabditomorpha</taxon>
        <taxon>Strongyloidea</taxon>
        <taxon>Heligmosomidae</taxon>
        <taxon>Heligmosomoides</taxon>
    </lineage>
</organism>
<name>A0A183GE09_HELPZ</name>
<sequence length="180" mass="20515">MEETEAALKKIRPGKTTFQQSVRLRCWLSTIDAIHVARLLLEKHREKQKPVHIVFLDLEKTFDRLPLEVKEFKLQLEPRWSSPSLSRLNAKKAEYLTTDVTESSFTKFNDIGLPQTSVFKCLGSVASEGDLMIEVNSNKFGDAQIAGKMCEARLQWYGYVLRGKEDSVRTIGLNLEIVGK</sequence>
<accession>A0A183GE09</accession>